<accession>A0A8B9JLF7</accession>
<feature type="transmembrane region" description="Helical" evidence="11">
    <location>
        <begin position="288"/>
        <end position="311"/>
    </location>
</feature>
<feature type="transmembrane region" description="Helical" evidence="11">
    <location>
        <begin position="138"/>
        <end position="160"/>
    </location>
</feature>
<evidence type="ECO:0000256" key="8">
    <source>
        <dbReference type="ARBA" id="ARBA00023170"/>
    </source>
</evidence>
<evidence type="ECO:0000256" key="4">
    <source>
        <dbReference type="ARBA" id="ARBA00022989"/>
    </source>
</evidence>
<dbReference type="PANTHER" id="PTHR19268:SF8">
    <property type="entry name" value="G-PROTEIN COUPLED RECEPTOR 27-RELATED"/>
    <property type="match status" value="1"/>
</dbReference>
<evidence type="ECO:0000256" key="9">
    <source>
        <dbReference type="ARBA" id="ARBA00023180"/>
    </source>
</evidence>
<dbReference type="PRINTS" id="PR00237">
    <property type="entry name" value="GPCRRHODOPSN"/>
</dbReference>
<keyword evidence="5" id="KW-0297">G-protein coupled receptor</keyword>
<dbReference type="OrthoDB" id="8898476at2759"/>
<feature type="transmembrane region" description="Helical" evidence="11">
    <location>
        <begin position="50"/>
        <end position="72"/>
    </location>
</feature>
<dbReference type="InterPro" id="IPR017452">
    <property type="entry name" value="GPCR_Rhodpsn_7TM"/>
</dbReference>
<dbReference type="InterPro" id="IPR051509">
    <property type="entry name" value="GPCR_Orphan/Phoenixin"/>
</dbReference>
<keyword evidence="4 11" id="KW-1133">Transmembrane helix</keyword>
<dbReference type="Ensembl" id="ENSAMXT00005025483.1">
    <property type="protein sequence ID" value="ENSAMXP00005023062.1"/>
    <property type="gene ID" value="ENSAMXG00005011883.1"/>
</dbReference>
<evidence type="ECO:0000256" key="3">
    <source>
        <dbReference type="ARBA" id="ARBA00022692"/>
    </source>
</evidence>
<keyword evidence="7" id="KW-1015">Disulfide bond</keyword>
<protein>
    <submittedName>
        <fullName evidence="13">G protein-coupled receptor 27</fullName>
    </submittedName>
</protein>
<feature type="transmembrane region" description="Helical" evidence="11">
    <location>
        <begin position="317"/>
        <end position="340"/>
    </location>
</feature>
<dbReference type="AlphaFoldDB" id="A0A8B9JLF7"/>
<dbReference type="SUPFAM" id="SSF81321">
    <property type="entry name" value="Family A G protein-coupled receptor-like"/>
    <property type="match status" value="1"/>
</dbReference>
<evidence type="ECO:0000313" key="13">
    <source>
        <dbReference type="Ensembl" id="ENSAMXP00005023062.1"/>
    </source>
</evidence>
<feature type="domain" description="G-protein coupled receptors family 1 profile" evidence="12">
    <location>
        <begin position="29"/>
        <end position="337"/>
    </location>
</feature>
<evidence type="ECO:0000256" key="5">
    <source>
        <dbReference type="ARBA" id="ARBA00023040"/>
    </source>
</evidence>
<evidence type="ECO:0000256" key="11">
    <source>
        <dbReference type="SAM" id="Phobius"/>
    </source>
</evidence>
<feature type="transmembrane region" description="Helical" evidence="11">
    <location>
        <begin position="92"/>
        <end position="117"/>
    </location>
</feature>
<evidence type="ECO:0000256" key="10">
    <source>
        <dbReference type="ARBA" id="ARBA00023224"/>
    </source>
</evidence>
<sequence>MANASDPGGPQDSVQLAALGAMLCASVAGNALLCALVLKDGSLHRAPYYLLLDLCAADAARAALGFPVAATVTATSTVAHGARMRPWVWPWAHAWCCAAAALAALFCFHVAFVLLGASITRYLAIAHHRFYAKRVTPCACAMLVAAAWALSAAATLPPALEAGSGVFPSDPEHCALGHNPARAGDALGLALTLAAVVVTTHAIYAKTLCFVYGHRKMKSAQPVPAVSHNWTFHGPGATGQAAANWIAGFGRGPTPPALVGVRQAPRDAGRRLLVLDEFKMEKRIGKMFYMLTLTFLLLWAPYVVACYARVFGDIPHVYLTVAVWLTFAQTAANPVICFAFNKELRVRLRACFPCCITSQTPMEPYCVI</sequence>
<dbReference type="GO" id="GO:0005886">
    <property type="term" value="C:plasma membrane"/>
    <property type="evidence" value="ECO:0007669"/>
    <property type="project" value="UniProtKB-SubCell"/>
</dbReference>
<dbReference type="GeneID" id="103033008"/>
<proteinExistence type="predicted"/>
<feature type="transmembrane region" description="Helical" evidence="11">
    <location>
        <begin position="186"/>
        <end position="212"/>
    </location>
</feature>
<keyword evidence="2" id="KW-1003">Cell membrane</keyword>
<dbReference type="CTD" id="2850"/>
<evidence type="ECO:0000256" key="6">
    <source>
        <dbReference type="ARBA" id="ARBA00023136"/>
    </source>
</evidence>
<reference evidence="13" key="1">
    <citation type="submission" date="2025-08" db="UniProtKB">
        <authorList>
            <consortium name="Ensembl"/>
        </authorList>
    </citation>
    <scope>IDENTIFICATION</scope>
</reference>
<name>A0A8B9JLF7_ASTMX</name>
<keyword evidence="6 11" id="KW-0472">Membrane</keyword>
<organism evidence="13 14">
    <name type="scientific">Astyanax mexicanus</name>
    <name type="common">Blind cave fish</name>
    <name type="synonym">Astyanax fasciatus mexicanus</name>
    <dbReference type="NCBI Taxonomy" id="7994"/>
    <lineage>
        <taxon>Eukaryota</taxon>
        <taxon>Metazoa</taxon>
        <taxon>Chordata</taxon>
        <taxon>Craniata</taxon>
        <taxon>Vertebrata</taxon>
        <taxon>Euteleostomi</taxon>
        <taxon>Actinopterygii</taxon>
        <taxon>Neopterygii</taxon>
        <taxon>Teleostei</taxon>
        <taxon>Ostariophysi</taxon>
        <taxon>Characiformes</taxon>
        <taxon>Characoidei</taxon>
        <taxon>Acestrorhamphidae</taxon>
        <taxon>Acestrorhamphinae</taxon>
        <taxon>Astyanax</taxon>
    </lineage>
</organism>
<evidence type="ECO:0000313" key="14">
    <source>
        <dbReference type="Proteomes" id="UP000694621"/>
    </source>
</evidence>
<keyword evidence="9" id="KW-0325">Glycoprotein</keyword>
<keyword evidence="10" id="KW-0807">Transducer</keyword>
<dbReference type="PANTHER" id="PTHR19268">
    <property type="entry name" value="G PROTEIN-COUPLED RECEPTOR"/>
    <property type="match status" value="1"/>
</dbReference>
<evidence type="ECO:0000259" key="12">
    <source>
        <dbReference type="PROSITE" id="PS50262"/>
    </source>
</evidence>
<comment type="subcellular location">
    <subcellularLocation>
        <location evidence="1">Cell membrane</location>
        <topology evidence="1">Multi-pass membrane protein</topology>
    </subcellularLocation>
</comment>
<dbReference type="Gene3D" id="1.20.1070.10">
    <property type="entry name" value="Rhodopsin 7-helix transmembrane proteins"/>
    <property type="match status" value="1"/>
</dbReference>
<feature type="transmembrane region" description="Helical" evidence="11">
    <location>
        <begin position="16"/>
        <end position="38"/>
    </location>
</feature>
<evidence type="ECO:0000256" key="1">
    <source>
        <dbReference type="ARBA" id="ARBA00004651"/>
    </source>
</evidence>
<evidence type="ECO:0000256" key="2">
    <source>
        <dbReference type="ARBA" id="ARBA00022475"/>
    </source>
</evidence>
<dbReference type="GO" id="GO:0004930">
    <property type="term" value="F:G protein-coupled receptor activity"/>
    <property type="evidence" value="ECO:0007669"/>
    <property type="project" value="UniProtKB-KW"/>
</dbReference>
<evidence type="ECO:0000256" key="7">
    <source>
        <dbReference type="ARBA" id="ARBA00023157"/>
    </source>
</evidence>
<dbReference type="KEGG" id="amex:103033008"/>
<dbReference type="Pfam" id="PF00001">
    <property type="entry name" value="7tm_1"/>
    <property type="match status" value="1"/>
</dbReference>
<dbReference type="Proteomes" id="UP000694621">
    <property type="component" value="Unplaced"/>
</dbReference>
<dbReference type="PROSITE" id="PS50262">
    <property type="entry name" value="G_PROTEIN_RECEP_F1_2"/>
    <property type="match status" value="1"/>
</dbReference>
<keyword evidence="8" id="KW-0675">Receptor</keyword>
<dbReference type="InterPro" id="IPR000276">
    <property type="entry name" value="GPCR_Rhodpsn"/>
</dbReference>
<keyword evidence="3 11" id="KW-0812">Transmembrane</keyword>